<reference evidence="2" key="1">
    <citation type="submission" date="2020-11" db="EMBL/GenBank/DDBJ databases">
        <authorList>
            <consortium name="DOE Joint Genome Institute"/>
            <person name="Ahrendt S."/>
            <person name="Riley R."/>
            <person name="Andreopoulos W."/>
            <person name="Labutti K."/>
            <person name="Pangilinan J."/>
            <person name="Ruiz-Duenas F.J."/>
            <person name="Barrasa J.M."/>
            <person name="Sanchez-Garcia M."/>
            <person name="Camarero S."/>
            <person name="Miyauchi S."/>
            <person name="Serrano A."/>
            <person name="Linde D."/>
            <person name="Babiker R."/>
            <person name="Drula E."/>
            <person name="Ayuso-Fernandez I."/>
            <person name="Pacheco R."/>
            <person name="Padilla G."/>
            <person name="Ferreira P."/>
            <person name="Barriuso J."/>
            <person name="Kellner H."/>
            <person name="Castanera R."/>
            <person name="Alfaro M."/>
            <person name="Ramirez L."/>
            <person name="Pisabarro A.G."/>
            <person name="Kuo A."/>
            <person name="Tritt A."/>
            <person name="Lipzen A."/>
            <person name="He G."/>
            <person name="Yan M."/>
            <person name="Ng V."/>
            <person name="Cullen D."/>
            <person name="Martin F."/>
            <person name="Rosso M.-N."/>
            <person name="Henrissat B."/>
            <person name="Hibbett D."/>
            <person name="Martinez A.T."/>
            <person name="Grigoriev I.V."/>
        </authorList>
    </citation>
    <scope>NUCLEOTIDE SEQUENCE</scope>
    <source>
        <strain evidence="2">CBS 247.69</strain>
    </source>
</reference>
<dbReference type="AlphaFoldDB" id="A0A9P5YB06"/>
<evidence type="ECO:0000313" key="3">
    <source>
        <dbReference type="Proteomes" id="UP000807353"/>
    </source>
</evidence>
<evidence type="ECO:0000313" key="2">
    <source>
        <dbReference type="EMBL" id="KAF9465389.1"/>
    </source>
</evidence>
<sequence length="158" mass="17261">MIFPALVLRDPENPSNCSDSESGLCASDLVILYIFAGIFMLIIVISALIWLGCPDTSPARKSSSTRRRLTRRKLSKKHSLMRASVSDEQGPTDSFYTGVLDPYHSMSLSFDDSLIFNKSSAKGTQIPELAYPASGADFLPPAYVPLSWPSNPEKGCIV</sequence>
<protein>
    <submittedName>
        <fullName evidence="2">Uncharacterized protein</fullName>
    </submittedName>
</protein>
<keyword evidence="1" id="KW-0472">Membrane</keyword>
<name>A0A9P5YB06_9AGAR</name>
<proteinExistence type="predicted"/>
<dbReference type="Proteomes" id="UP000807353">
    <property type="component" value="Unassembled WGS sequence"/>
</dbReference>
<feature type="transmembrane region" description="Helical" evidence="1">
    <location>
        <begin position="30"/>
        <end position="53"/>
    </location>
</feature>
<keyword evidence="1" id="KW-1133">Transmembrane helix</keyword>
<gene>
    <name evidence="2" type="ORF">BDZ94DRAFT_396148</name>
</gene>
<organism evidence="2 3">
    <name type="scientific">Collybia nuda</name>
    <dbReference type="NCBI Taxonomy" id="64659"/>
    <lineage>
        <taxon>Eukaryota</taxon>
        <taxon>Fungi</taxon>
        <taxon>Dikarya</taxon>
        <taxon>Basidiomycota</taxon>
        <taxon>Agaricomycotina</taxon>
        <taxon>Agaricomycetes</taxon>
        <taxon>Agaricomycetidae</taxon>
        <taxon>Agaricales</taxon>
        <taxon>Tricholomatineae</taxon>
        <taxon>Clitocybaceae</taxon>
        <taxon>Collybia</taxon>
    </lineage>
</organism>
<evidence type="ECO:0000256" key="1">
    <source>
        <dbReference type="SAM" id="Phobius"/>
    </source>
</evidence>
<accession>A0A9P5YB06</accession>
<comment type="caution">
    <text evidence="2">The sequence shown here is derived from an EMBL/GenBank/DDBJ whole genome shotgun (WGS) entry which is preliminary data.</text>
</comment>
<keyword evidence="1" id="KW-0812">Transmembrane</keyword>
<dbReference type="EMBL" id="MU150248">
    <property type="protein sequence ID" value="KAF9465389.1"/>
    <property type="molecule type" value="Genomic_DNA"/>
</dbReference>
<keyword evidence="3" id="KW-1185">Reference proteome</keyword>